<accession>A0A550JF50</accession>
<dbReference type="InterPro" id="IPR006158">
    <property type="entry name" value="Cobalamin-bd"/>
</dbReference>
<reference evidence="8 9" key="1">
    <citation type="submission" date="2019-07" db="EMBL/GenBank/DDBJ databases">
        <title>Insights of Desulfuromonas acetexigens electromicrobiology.</title>
        <authorList>
            <person name="Katuri K."/>
            <person name="Sapireddy V."/>
            <person name="Shaw D.R."/>
            <person name="Saikaly P."/>
        </authorList>
    </citation>
    <scope>NUCLEOTIDE SEQUENCE [LARGE SCALE GENOMIC DNA]</scope>
    <source>
        <strain evidence="8 9">2873</strain>
    </source>
</reference>
<dbReference type="GO" id="GO:0031419">
    <property type="term" value="F:cobalamin binding"/>
    <property type="evidence" value="ECO:0007669"/>
    <property type="project" value="InterPro"/>
</dbReference>
<dbReference type="CDD" id="cd01335">
    <property type="entry name" value="Radical_SAM"/>
    <property type="match status" value="1"/>
</dbReference>
<dbReference type="InterPro" id="IPR058240">
    <property type="entry name" value="rSAM_sf"/>
</dbReference>
<evidence type="ECO:0000313" key="8">
    <source>
        <dbReference type="EMBL" id="TRO81844.1"/>
    </source>
</evidence>
<feature type="domain" description="B12-binding" evidence="6">
    <location>
        <begin position="3"/>
        <end position="149"/>
    </location>
</feature>
<evidence type="ECO:0000259" key="7">
    <source>
        <dbReference type="PROSITE" id="PS51918"/>
    </source>
</evidence>
<protein>
    <submittedName>
        <fullName evidence="8">Lipid biosynthesis B12-binding/radical SAM protein</fullName>
    </submittedName>
</protein>
<evidence type="ECO:0000256" key="4">
    <source>
        <dbReference type="ARBA" id="ARBA00023004"/>
    </source>
</evidence>
<dbReference type="Proteomes" id="UP000317155">
    <property type="component" value="Unassembled WGS sequence"/>
</dbReference>
<dbReference type="InterPro" id="IPR034466">
    <property type="entry name" value="Methyltransferase_Class_B"/>
</dbReference>
<dbReference type="SUPFAM" id="SSF102114">
    <property type="entry name" value="Radical SAM enzymes"/>
    <property type="match status" value="1"/>
</dbReference>
<dbReference type="InterPro" id="IPR006638">
    <property type="entry name" value="Elp3/MiaA/NifB-like_rSAM"/>
</dbReference>
<keyword evidence="5" id="KW-0411">Iron-sulfur</keyword>
<dbReference type="InterPro" id="IPR051198">
    <property type="entry name" value="BchE-like"/>
</dbReference>
<feature type="domain" description="Radical SAM core" evidence="7">
    <location>
        <begin position="178"/>
        <end position="391"/>
    </location>
</feature>
<keyword evidence="3" id="KW-0479">Metal-binding</keyword>
<evidence type="ECO:0000256" key="1">
    <source>
        <dbReference type="ARBA" id="ARBA00001966"/>
    </source>
</evidence>
<dbReference type="GO" id="GO:0046872">
    <property type="term" value="F:metal ion binding"/>
    <property type="evidence" value="ECO:0007669"/>
    <property type="project" value="UniProtKB-KW"/>
</dbReference>
<dbReference type="PROSITE" id="PS51332">
    <property type="entry name" value="B12_BINDING"/>
    <property type="match status" value="1"/>
</dbReference>
<dbReference type="PROSITE" id="PS51918">
    <property type="entry name" value="RADICAL_SAM"/>
    <property type="match status" value="1"/>
</dbReference>
<dbReference type="EMBL" id="VJVV01000005">
    <property type="protein sequence ID" value="TRO81844.1"/>
    <property type="molecule type" value="Genomic_DNA"/>
</dbReference>
<dbReference type="InterPro" id="IPR023969">
    <property type="entry name" value="CHP04072_B12-bd/rSAM"/>
</dbReference>
<dbReference type="SFLD" id="SFLDS00029">
    <property type="entry name" value="Radical_SAM"/>
    <property type="match status" value="1"/>
</dbReference>
<dbReference type="SMART" id="SM00729">
    <property type="entry name" value="Elp3"/>
    <property type="match status" value="1"/>
</dbReference>
<dbReference type="Pfam" id="PF02310">
    <property type="entry name" value="B12-binding"/>
    <property type="match status" value="1"/>
</dbReference>
<dbReference type="GO" id="GO:0003824">
    <property type="term" value="F:catalytic activity"/>
    <property type="evidence" value="ECO:0007669"/>
    <property type="project" value="InterPro"/>
</dbReference>
<dbReference type="InterPro" id="IPR023404">
    <property type="entry name" value="rSAM_horseshoe"/>
</dbReference>
<keyword evidence="2" id="KW-0949">S-adenosyl-L-methionine</keyword>
<keyword evidence="9" id="KW-1185">Reference proteome</keyword>
<proteinExistence type="predicted"/>
<evidence type="ECO:0000256" key="5">
    <source>
        <dbReference type="ARBA" id="ARBA00023014"/>
    </source>
</evidence>
<dbReference type="Pfam" id="PF04055">
    <property type="entry name" value="Radical_SAM"/>
    <property type="match status" value="1"/>
</dbReference>
<dbReference type="NCBIfam" id="TIGR04072">
    <property type="entry name" value="rSAM_ladder_B12"/>
    <property type="match status" value="1"/>
</dbReference>
<evidence type="ECO:0000256" key="3">
    <source>
        <dbReference type="ARBA" id="ARBA00022723"/>
    </source>
</evidence>
<dbReference type="PANTHER" id="PTHR43409:SF16">
    <property type="entry name" value="SLR0320 PROTEIN"/>
    <property type="match status" value="1"/>
</dbReference>
<dbReference type="AlphaFoldDB" id="A0A550JF50"/>
<dbReference type="SFLD" id="SFLDG01082">
    <property type="entry name" value="B12-binding_domain_containing"/>
    <property type="match status" value="1"/>
</dbReference>
<organism evidence="8 9">
    <name type="scientific">Trichloromonas acetexigens</name>
    <dbReference type="NCBI Taxonomy" id="38815"/>
    <lineage>
        <taxon>Bacteria</taxon>
        <taxon>Pseudomonadati</taxon>
        <taxon>Thermodesulfobacteriota</taxon>
        <taxon>Desulfuromonadia</taxon>
        <taxon>Desulfuromonadales</taxon>
        <taxon>Trichloromonadaceae</taxon>
        <taxon>Trichloromonas</taxon>
    </lineage>
</organism>
<evidence type="ECO:0000256" key="2">
    <source>
        <dbReference type="ARBA" id="ARBA00022691"/>
    </source>
</evidence>
<dbReference type="GO" id="GO:0051539">
    <property type="term" value="F:4 iron, 4 sulfur cluster binding"/>
    <property type="evidence" value="ECO:0007669"/>
    <property type="project" value="UniProtKB-KW"/>
</dbReference>
<evidence type="ECO:0000313" key="9">
    <source>
        <dbReference type="Proteomes" id="UP000317155"/>
    </source>
</evidence>
<dbReference type="Gene3D" id="3.40.50.280">
    <property type="entry name" value="Cobalamin-binding domain"/>
    <property type="match status" value="1"/>
</dbReference>
<gene>
    <name evidence="8" type="ORF">FL622_08575</name>
</gene>
<dbReference type="SFLD" id="SFLDG01123">
    <property type="entry name" value="methyltransferase_(Class_B)"/>
    <property type="match status" value="1"/>
</dbReference>
<name>A0A550JF50_9BACT</name>
<dbReference type="InterPro" id="IPR007197">
    <property type="entry name" value="rSAM"/>
</dbReference>
<keyword evidence="4" id="KW-0408">Iron</keyword>
<comment type="cofactor">
    <cofactor evidence="1">
        <name>[4Fe-4S] cluster</name>
        <dbReference type="ChEBI" id="CHEBI:49883"/>
    </cofactor>
</comment>
<evidence type="ECO:0000259" key="6">
    <source>
        <dbReference type="PROSITE" id="PS51332"/>
    </source>
</evidence>
<comment type="caution">
    <text evidence="8">The sequence shown here is derived from an EMBL/GenBank/DDBJ whole genome shotgun (WGS) entry which is preliminary data.</text>
</comment>
<dbReference type="OrthoDB" id="9762608at2"/>
<dbReference type="Gene3D" id="3.80.30.20">
    <property type="entry name" value="tm_1862 like domain"/>
    <property type="match status" value="1"/>
</dbReference>
<dbReference type="PANTHER" id="PTHR43409">
    <property type="entry name" value="ANAEROBIC MAGNESIUM-PROTOPORPHYRIN IX MONOMETHYL ESTER CYCLASE-RELATED"/>
    <property type="match status" value="1"/>
</dbReference>
<dbReference type="RefSeq" id="WP_092057671.1">
    <property type="nucleotide sequence ID" value="NZ_FOJJ01000037.1"/>
</dbReference>
<sequence length="457" mass="50240">MSRIFLLSANVVTEPYPVYPLGMAVIAGALDQAGHTLRQFDFLAADQSEEALRAALLDFAPEVVCLSLRNIDNVDSFDGEEGWYLARTRRLTALVRETTKAPLIVGGPAFSIMPESILDYLGADCGVVGEGERVLVGLLEDWAAGRPLPRLASEPGAGLSGAEMAAPLLVPELVAFYRERSGMANLQTKRGCPFHCAYCTYPGLEGQVFRCRPPEAVVDDIERLQREHGIDQLFFTDSIFNDPAGHYLTVAEEILRRGVQLRWSAFFRPQGLGSPELTLLKQSGLYALELGTDAASDATLAGLGKGFTFAEVEAVNRACVAARLPCAHFVIFGGPGETEATVREGLANLARLEHTVVFAFSGIRLLSKSPLHLRAIREGLVTAEQSLLHPLYYFAPGLDREWMNATIEQDFHGCRDRIFPPSEGQKRMQVMQDFGFRGLLWDKLIAFDKPRRGHGCR</sequence>
<dbReference type="GO" id="GO:0005829">
    <property type="term" value="C:cytosol"/>
    <property type="evidence" value="ECO:0007669"/>
    <property type="project" value="TreeGrafter"/>
</dbReference>